<accession>A0ABW4R9X6</accession>
<dbReference type="HAMAP" id="MF_00415">
    <property type="entry name" value="FlgH"/>
    <property type="match status" value="1"/>
</dbReference>
<dbReference type="InterPro" id="IPR000527">
    <property type="entry name" value="Flag_Lring"/>
</dbReference>
<dbReference type="EMBL" id="JBHUEN010000043">
    <property type="protein sequence ID" value="MFD1882570.1"/>
    <property type="molecule type" value="Genomic_DNA"/>
</dbReference>
<evidence type="ECO:0000313" key="10">
    <source>
        <dbReference type="Proteomes" id="UP001597213"/>
    </source>
</evidence>
<evidence type="ECO:0000256" key="6">
    <source>
        <dbReference type="ARBA" id="ARBA00023237"/>
    </source>
</evidence>
<keyword evidence="9" id="KW-0282">Flagellum</keyword>
<evidence type="ECO:0000256" key="8">
    <source>
        <dbReference type="SAM" id="SignalP"/>
    </source>
</evidence>
<keyword evidence="9" id="KW-0969">Cilium</keyword>
<keyword evidence="9" id="KW-0966">Cell projection</keyword>
<comment type="similarity">
    <text evidence="2 7">Belongs to the FlgH family.</text>
</comment>
<proteinExistence type="inferred from homology"/>
<evidence type="ECO:0000256" key="7">
    <source>
        <dbReference type="HAMAP-Rule" id="MF_00415"/>
    </source>
</evidence>
<evidence type="ECO:0000256" key="5">
    <source>
        <dbReference type="ARBA" id="ARBA00023143"/>
    </source>
</evidence>
<organism evidence="9 10">
    <name type="scientific">Paracoccus pacificus</name>
    <dbReference type="NCBI Taxonomy" id="1463598"/>
    <lineage>
        <taxon>Bacteria</taxon>
        <taxon>Pseudomonadati</taxon>
        <taxon>Pseudomonadota</taxon>
        <taxon>Alphaproteobacteria</taxon>
        <taxon>Rhodobacterales</taxon>
        <taxon>Paracoccaceae</taxon>
        <taxon>Paracoccus</taxon>
    </lineage>
</organism>
<evidence type="ECO:0000256" key="3">
    <source>
        <dbReference type="ARBA" id="ARBA00022729"/>
    </source>
</evidence>
<name>A0ABW4R9X6_9RHOB</name>
<reference evidence="10" key="1">
    <citation type="journal article" date="2019" name="Int. J. Syst. Evol. Microbiol.">
        <title>The Global Catalogue of Microorganisms (GCM) 10K type strain sequencing project: providing services to taxonomists for standard genome sequencing and annotation.</title>
        <authorList>
            <consortium name="The Broad Institute Genomics Platform"/>
            <consortium name="The Broad Institute Genome Sequencing Center for Infectious Disease"/>
            <person name="Wu L."/>
            <person name="Ma J."/>
        </authorList>
    </citation>
    <scope>NUCLEOTIDE SEQUENCE [LARGE SCALE GENOMIC DNA]</scope>
    <source>
        <strain evidence="10">CCUG 56029</strain>
    </source>
</reference>
<comment type="subunit">
    <text evidence="7">The basal body constitutes a major portion of the flagellar organelle and consists of four rings (L,P,S, and M) mounted on a central rod.</text>
</comment>
<keyword evidence="3 7" id="KW-0732">Signal</keyword>
<gene>
    <name evidence="7 9" type="primary">flgH</name>
    <name evidence="9" type="ORF">ACFSCT_12680</name>
</gene>
<comment type="caution">
    <text evidence="9">The sequence shown here is derived from an EMBL/GenBank/DDBJ whole genome shotgun (WGS) entry which is preliminary data.</text>
</comment>
<feature type="chain" id="PRO_5046322689" description="Flagellar L-ring protein" evidence="8">
    <location>
        <begin position="29"/>
        <end position="249"/>
    </location>
</feature>
<evidence type="ECO:0000256" key="4">
    <source>
        <dbReference type="ARBA" id="ARBA00023136"/>
    </source>
</evidence>
<dbReference type="PANTHER" id="PTHR34933:SF1">
    <property type="entry name" value="FLAGELLAR L-RING PROTEIN"/>
    <property type="match status" value="1"/>
</dbReference>
<dbReference type="Pfam" id="PF02107">
    <property type="entry name" value="FlgH"/>
    <property type="match status" value="1"/>
</dbReference>
<protein>
    <recommendedName>
        <fullName evidence="7">Flagellar L-ring protein</fullName>
    </recommendedName>
    <alternativeName>
        <fullName evidence="7">Basal body L-ring protein</fullName>
    </alternativeName>
</protein>
<dbReference type="PANTHER" id="PTHR34933">
    <property type="entry name" value="FLAGELLAR L-RING PROTEIN"/>
    <property type="match status" value="1"/>
</dbReference>
<evidence type="ECO:0000313" key="9">
    <source>
        <dbReference type="EMBL" id="MFD1882570.1"/>
    </source>
</evidence>
<feature type="signal peptide" evidence="8">
    <location>
        <begin position="1"/>
        <end position="28"/>
    </location>
</feature>
<keyword evidence="10" id="KW-1185">Reference proteome</keyword>
<dbReference type="NCBIfam" id="NF001305">
    <property type="entry name" value="PRK00249.1-5"/>
    <property type="match status" value="1"/>
</dbReference>
<dbReference type="PROSITE" id="PS51257">
    <property type="entry name" value="PROKAR_LIPOPROTEIN"/>
    <property type="match status" value="1"/>
</dbReference>
<comment type="function">
    <text evidence="1 7">Assembles around the rod to form the L-ring and probably protects the motor/basal body from shearing forces during rotation.</text>
</comment>
<evidence type="ECO:0000256" key="2">
    <source>
        <dbReference type="ARBA" id="ARBA00006929"/>
    </source>
</evidence>
<sequence length="249" mass="26412">MKHLNNRIALNLPLTAALVAGLAGCASAPLGRPPAMSEPAESAEFVAMTNPQIEVPVLPETGGGNASLWAGRSRSLIGDQRAQSRGDILTVVIEIDDKAEMSNSSGRSRTGAEDVSLNGLAGIPQRLAARLPDGASMDRLVATKSASTFKGTGNISRRDKVTLRVAATVIETLPNGVLHISGTQEVRVNFEMRVLTVSGFVRPQDIDRKNEIAYDRIAGARISYGGAGQITDAQQPRYGQQIVDRIAPF</sequence>
<dbReference type="RefSeq" id="WP_379143283.1">
    <property type="nucleotide sequence ID" value="NZ_JBHUEN010000043.1"/>
</dbReference>
<dbReference type="PRINTS" id="PR01008">
    <property type="entry name" value="FLGLRINGFLGH"/>
</dbReference>
<evidence type="ECO:0000256" key="1">
    <source>
        <dbReference type="ARBA" id="ARBA00002591"/>
    </source>
</evidence>
<dbReference type="Proteomes" id="UP001597213">
    <property type="component" value="Unassembled WGS sequence"/>
</dbReference>
<comment type="subcellular location">
    <subcellularLocation>
        <location evidence="7">Cell outer membrane</location>
        <topology evidence="7">Lipid-anchor</topology>
    </subcellularLocation>
    <subcellularLocation>
        <location evidence="7">Bacterial flagellum basal body</location>
    </subcellularLocation>
</comment>
<keyword evidence="5 7" id="KW-0975">Bacterial flagellum</keyword>
<keyword evidence="7" id="KW-0449">Lipoprotein</keyword>
<keyword evidence="4 7" id="KW-0472">Membrane</keyword>
<keyword evidence="6 7" id="KW-0998">Cell outer membrane</keyword>